<sequence>MVLNNIENLLERYDNAETTLQEEAQLRAYFSSDNVAPHLEHYKPLFVYFTNTQQEAFTKDVPLNTKKKTRLYQWISVAAVAVIMLGIMIPQAFGPSEQEKEEALLAYNKAMDALSLISIGMNEGKEQLNTLSLVSDNFENGRQGASRLNEFNKAKSRIFKNN</sequence>
<gene>
    <name evidence="2" type="ORF">SAMN05444148_2019</name>
</gene>
<evidence type="ECO:0000313" key="3">
    <source>
        <dbReference type="Proteomes" id="UP000184522"/>
    </source>
</evidence>
<dbReference type="OrthoDB" id="1098521at2"/>
<evidence type="ECO:0000256" key="1">
    <source>
        <dbReference type="SAM" id="Phobius"/>
    </source>
</evidence>
<name>A0A1M5SZL7_9FLAO</name>
<dbReference type="EMBL" id="FQWS01000002">
    <property type="protein sequence ID" value="SHH43922.1"/>
    <property type="molecule type" value="Genomic_DNA"/>
</dbReference>
<dbReference type="AlphaFoldDB" id="A0A1M5SZL7"/>
<reference evidence="3" key="1">
    <citation type="submission" date="2016-11" db="EMBL/GenBank/DDBJ databases">
        <authorList>
            <person name="Varghese N."/>
            <person name="Submissions S."/>
        </authorList>
    </citation>
    <scope>NUCLEOTIDE SEQUENCE [LARGE SCALE GENOMIC DNA]</scope>
    <source>
        <strain evidence="3">DSM 25330</strain>
    </source>
</reference>
<proteinExistence type="predicted"/>
<feature type="transmembrane region" description="Helical" evidence="1">
    <location>
        <begin position="71"/>
        <end position="93"/>
    </location>
</feature>
<accession>A0A1M5SZL7</accession>
<dbReference type="STRING" id="1089305.SAMN05444148_2019"/>
<keyword evidence="1" id="KW-1133">Transmembrane helix</keyword>
<keyword evidence="1" id="KW-0472">Membrane</keyword>
<dbReference type="Proteomes" id="UP000184522">
    <property type="component" value="Unassembled WGS sequence"/>
</dbReference>
<dbReference type="RefSeq" id="WP_073086045.1">
    <property type="nucleotide sequence ID" value="NZ_FQWS01000002.1"/>
</dbReference>
<keyword evidence="1" id="KW-0812">Transmembrane</keyword>
<evidence type="ECO:0000313" key="2">
    <source>
        <dbReference type="EMBL" id="SHH43922.1"/>
    </source>
</evidence>
<keyword evidence="3" id="KW-1185">Reference proteome</keyword>
<protein>
    <submittedName>
        <fullName evidence="2">Uncharacterized protein</fullName>
    </submittedName>
</protein>
<organism evidence="2 3">
    <name type="scientific">Winogradskyella jejuensis</name>
    <dbReference type="NCBI Taxonomy" id="1089305"/>
    <lineage>
        <taxon>Bacteria</taxon>
        <taxon>Pseudomonadati</taxon>
        <taxon>Bacteroidota</taxon>
        <taxon>Flavobacteriia</taxon>
        <taxon>Flavobacteriales</taxon>
        <taxon>Flavobacteriaceae</taxon>
        <taxon>Winogradskyella</taxon>
    </lineage>
</organism>